<sequence>MTRNAVLFWRPTPAAPDPTPEPEAQEEEGGVRLDQNEDEEEEEEGGIRLAEEGGQAADPRIDPSVRGEINVGELPEEFRARLDELNRRIVQMLEQTELTRLERMRALIARAAAREGGE</sequence>
<reference evidence="2 3" key="1">
    <citation type="submission" date="2019-06" db="EMBL/GenBank/DDBJ databases">
        <authorList>
            <person name="Palmer J.M."/>
        </authorList>
    </citation>
    <scope>NUCLEOTIDE SEQUENCE [LARGE SCALE GENOMIC DNA]</scope>
    <source>
        <strain evidence="2 3">TWF102</strain>
    </source>
</reference>
<comment type="caution">
    <text evidence="2">The sequence shown here is derived from an EMBL/GenBank/DDBJ whole genome shotgun (WGS) entry which is preliminary data.</text>
</comment>
<gene>
    <name evidence="2" type="ORF">TWF102_007497</name>
</gene>
<accession>A0A7C8N367</accession>
<organism evidence="2 3">
    <name type="scientific">Orbilia oligospora</name>
    <name type="common">Nematode-trapping fungus</name>
    <name type="synonym">Arthrobotrys oligospora</name>
    <dbReference type="NCBI Taxonomy" id="2813651"/>
    <lineage>
        <taxon>Eukaryota</taxon>
        <taxon>Fungi</taxon>
        <taxon>Dikarya</taxon>
        <taxon>Ascomycota</taxon>
        <taxon>Pezizomycotina</taxon>
        <taxon>Orbiliomycetes</taxon>
        <taxon>Orbiliales</taxon>
        <taxon>Orbiliaceae</taxon>
        <taxon>Orbilia</taxon>
    </lineage>
</organism>
<protein>
    <submittedName>
        <fullName evidence="2">Uncharacterized protein</fullName>
    </submittedName>
</protein>
<evidence type="ECO:0000313" key="3">
    <source>
        <dbReference type="Proteomes" id="UP000475325"/>
    </source>
</evidence>
<dbReference type="EMBL" id="WIQW01000043">
    <property type="protein sequence ID" value="KAF3094706.1"/>
    <property type="molecule type" value="Genomic_DNA"/>
</dbReference>
<name>A0A7C8N367_ORBOL</name>
<feature type="region of interest" description="Disordered" evidence="1">
    <location>
        <begin position="1"/>
        <end position="66"/>
    </location>
</feature>
<proteinExistence type="predicted"/>
<dbReference type="AlphaFoldDB" id="A0A7C8N367"/>
<dbReference type="Proteomes" id="UP000475325">
    <property type="component" value="Unassembled WGS sequence"/>
</dbReference>
<evidence type="ECO:0000256" key="1">
    <source>
        <dbReference type="SAM" id="MobiDB-lite"/>
    </source>
</evidence>
<evidence type="ECO:0000313" key="2">
    <source>
        <dbReference type="EMBL" id="KAF3094706.1"/>
    </source>
</evidence>